<keyword evidence="2" id="KW-1185">Reference proteome</keyword>
<dbReference type="Pfam" id="PF20194">
    <property type="entry name" value="DUF6557"/>
    <property type="match status" value="1"/>
</dbReference>
<proteinExistence type="predicted"/>
<protein>
    <submittedName>
        <fullName evidence="1">Uncharacterized protein</fullName>
    </submittedName>
</protein>
<dbReference type="eggNOG" id="ENOG502ZH64">
    <property type="taxonomic scope" value="Bacteria"/>
</dbReference>
<name>C2ENA0_9LACO</name>
<reference evidence="1 2" key="1">
    <citation type="submission" date="2009-01" db="EMBL/GenBank/DDBJ databases">
        <authorList>
            <person name="Qin X."/>
            <person name="Bachman B."/>
            <person name="Battles P."/>
            <person name="Bell A."/>
            <person name="Bess C."/>
            <person name="Bickham C."/>
            <person name="Chaboub L."/>
            <person name="Chen D."/>
            <person name="Coyle M."/>
            <person name="Deiros D.R."/>
            <person name="Dinh H."/>
            <person name="Forbes L."/>
            <person name="Fowler G."/>
            <person name="Francisco L."/>
            <person name="Fu Q."/>
            <person name="Gubbala S."/>
            <person name="Hale W."/>
            <person name="Han Y."/>
            <person name="Hemphill L."/>
            <person name="Highlander S.K."/>
            <person name="Hirani K."/>
            <person name="Hogues M."/>
            <person name="Jackson L."/>
            <person name="Jakkamsetti A."/>
            <person name="Javaid M."/>
            <person name="Jiang H."/>
            <person name="Korchina V."/>
            <person name="Kovar C."/>
            <person name="Lara F."/>
            <person name="Lee S."/>
            <person name="Mata R."/>
            <person name="Mathew T."/>
            <person name="Moen C."/>
            <person name="Morales K."/>
            <person name="Munidasa M."/>
            <person name="Nazareth L."/>
            <person name="Ngo R."/>
            <person name="Nguyen L."/>
            <person name="Okwuonu G."/>
            <person name="Ongeri F."/>
            <person name="Patil S."/>
            <person name="Petrosino J."/>
            <person name="Pham C."/>
            <person name="Pham P."/>
            <person name="Pu L.-L."/>
            <person name="Puazo M."/>
            <person name="Raj R."/>
            <person name="Reid J."/>
            <person name="Rouhana J."/>
            <person name="Saada N."/>
            <person name="Shang Y."/>
            <person name="Simmons D."/>
            <person name="Thornton R."/>
            <person name="Warren J."/>
            <person name="Weissenberger G."/>
            <person name="Zhang J."/>
            <person name="Zhang L."/>
            <person name="Zhou C."/>
            <person name="Zhu D."/>
            <person name="Muzny D."/>
            <person name="Worley K."/>
            <person name="Gibbs R."/>
        </authorList>
    </citation>
    <scope>NUCLEOTIDE SEQUENCE [LARGE SCALE GENOMIC DNA]</scope>
    <source>
        <strain evidence="1 2">DSM 16047</strain>
    </source>
</reference>
<comment type="caution">
    <text evidence="1">The sequence shown here is derived from an EMBL/GenBank/DDBJ whole genome shotgun (WGS) entry which is preliminary data.</text>
</comment>
<dbReference type="Proteomes" id="UP000005583">
    <property type="component" value="Unassembled WGS sequence"/>
</dbReference>
<dbReference type="STRING" id="525365.HMPREF0548_1146"/>
<gene>
    <name evidence="1" type="ORF">HMPREF0548_1146</name>
</gene>
<dbReference type="OrthoDB" id="2329668at2"/>
<organism evidence="1 2">
    <name type="scientific">Lactobacillus ultunensis DSM 16047</name>
    <dbReference type="NCBI Taxonomy" id="525365"/>
    <lineage>
        <taxon>Bacteria</taxon>
        <taxon>Bacillati</taxon>
        <taxon>Bacillota</taxon>
        <taxon>Bacilli</taxon>
        <taxon>Lactobacillales</taxon>
        <taxon>Lactobacillaceae</taxon>
        <taxon>Lactobacillus</taxon>
    </lineage>
</organism>
<dbReference type="HOGENOM" id="CLU_108873_0_0_9"/>
<dbReference type="InterPro" id="IPR046687">
    <property type="entry name" value="DUF6557"/>
</dbReference>
<dbReference type="RefSeq" id="WP_007125674.1">
    <property type="nucleotide sequence ID" value="NZ_AZFO01000010.1"/>
</dbReference>
<sequence length="223" mass="26045">MKTVQETLKTINEKTLIDNYLHQNPPSFNDFDEKITIGDAKKYAYLQMHQYINHLKMLKIKSNKNQGIFFMQRKMDDGMGIGTSSNLVFIDDLKKKGVEAQSYAFEFTPQAEIMSWWIANNELTQAYLLDLLVEIMEEASLFGFKQEGLQAEVDTINSRIEEIDKHPDKLISADEFEKNSNFDKQTSEEDDLEWKASEAELKYSEYSRKLELKKIMKELNIKT</sequence>
<dbReference type="PATRIC" id="fig|525365.8.peg.183"/>
<evidence type="ECO:0000313" key="2">
    <source>
        <dbReference type="Proteomes" id="UP000005583"/>
    </source>
</evidence>
<dbReference type="EMBL" id="ACGU01000055">
    <property type="protein sequence ID" value="EEJ71904.1"/>
    <property type="molecule type" value="Genomic_DNA"/>
</dbReference>
<accession>C2ENA0</accession>
<evidence type="ECO:0000313" key="1">
    <source>
        <dbReference type="EMBL" id="EEJ71904.1"/>
    </source>
</evidence>
<dbReference type="AlphaFoldDB" id="C2ENA0"/>